<sequence length="108" mass="12383">MLVPYQALAQHGHRVMVVAPRCDNYTEGQDTGDMEVLYFQAYTDGVDFVFIDNPILSHIENNIYGENRVLSWTESKHKLENDPQGHPTNPDLDPADTEKIFRFFVANL</sequence>
<comment type="caution">
    <text evidence="6">The sequence shown here is derived from an EMBL/GenBank/DDBJ whole genome shotgun (WGS) entry which is preliminary data.</text>
</comment>
<dbReference type="UniPathway" id="UPA00152"/>
<dbReference type="InterPro" id="IPR013534">
    <property type="entry name" value="Starch_synth_cat_dom"/>
</dbReference>
<dbReference type="GO" id="GO:0016757">
    <property type="term" value="F:glycosyltransferase activity"/>
    <property type="evidence" value="ECO:0007669"/>
    <property type="project" value="UniProtKB-KW"/>
</dbReference>
<dbReference type="EMBL" id="SDMP01000005">
    <property type="protein sequence ID" value="RYR57216.1"/>
    <property type="molecule type" value="Genomic_DNA"/>
</dbReference>
<evidence type="ECO:0000259" key="5">
    <source>
        <dbReference type="Pfam" id="PF08323"/>
    </source>
</evidence>
<keyword evidence="2" id="KW-0328">Glycosyltransferase</keyword>
<evidence type="ECO:0000313" key="6">
    <source>
        <dbReference type="EMBL" id="RYR57216.1"/>
    </source>
</evidence>
<dbReference type="AlphaFoldDB" id="A0A445D202"/>
<keyword evidence="4" id="KW-0750">Starch biosynthesis</keyword>
<organism evidence="6 7">
    <name type="scientific">Arachis hypogaea</name>
    <name type="common">Peanut</name>
    <dbReference type="NCBI Taxonomy" id="3818"/>
    <lineage>
        <taxon>Eukaryota</taxon>
        <taxon>Viridiplantae</taxon>
        <taxon>Streptophyta</taxon>
        <taxon>Embryophyta</taxon>
        <taxon>Tracheophyta</taxon>
        <taxon>Spermatophyta</taxon>
        <taxon>Magnoliopsida</taxon>
        <taxon>eudicotyledons</taxon>
        <taxon>Gunneridae</taxon>
        <taxon>Pentapetalae</taxon>
        <taxon>rosids</taxon>
        <taxon>fabids</taxon>
        <taxon>Fabales</taxon>
        <taxon>Fabaceae</taxon>
        <taxon>Papilionoideae</taxon>
        <taxon>50 kb inversion clade</taxon>
        <taxon>dalbergioids sensu lato</taxon>
        <taxon>Dalbergieae</taxon>
        <taxon>Pterocarpus clade</taxon>
        <taxon>Arachis</taxon>
    </lineage>
</organism>
<evidence type="ECO:0000313" key="7">
    <source>
        <dbReference type="Proteomes" id="UP000289738"/>
    </source>
</evidence>
<evidence type="ECO:0000256" key="1">
    <source>
        <dbReference type="ARBA" id="ARBA00004727"/>
    </source>
</evidence>
<keyword evidence="7" id="KW-1185">Reference proteome</keyword>
<comment type="pathway">
    <text evidence="1">Glycan biosynthesis; starch biosynthesis.</text>
</comment>
<protein>
    <recommendedName>
        <fullName evidence="5">Starch synthase catalytic domain-containing protein</fullName>
    </recommendedName>
</protein>
<keyword evidence="3" id="KW-0808">Transferase</keyword>
<name>A0A445D202_ARAHY</name>
<feature type="domain" description="Starch synthase catalytic" evidence="5">
    <location>
        <begin position="6"/>
        <end position="73"/>
    </location>
</feature>
<dbReference type="GO" id="GO:0019252">
    <property type="term" value="P:starch biosynthetic process"/>
    <property type="evidence" value="ECO:0007669"/>
    <property type="project" value="UniProtKB-UniPathway"/>
</dbReference>
<reference evidence="6 7" key="1">
    <citation type="submission" date="2019-01" db="EMBL/GenBank/DDBJ databases">
        <title>Sequencing of cultivated peanut Arachis hypogaea provides insights into genome evolution and oil improvement.</title>
        <authorList>
            <person name="Chen X."/>
        </authorList>
    </citation>
    <scope>NUCLEOTIDE SEQUENCE [LARGE SCALE GENOMIC DNA]</scope>
    <source>
        <strain evidence="7">cv. Fuhuasheng</strain>
        <tissue evidence="6">Leaves</tissue>
    </source>
</reference>
<accession>A0A445D202</accession>
<dbReference type="Pfam" id="PF08323">
    <property type="entry name" value="Glyco_transf_5"/>
    <property type="match status" value="1"/>
</dbReference>
<evidence type="ECO:0000256" key="3">
    <source>
        <dbReference type="ARBA" id="ARBA00022679"/>
    </source>
</evidence>
<dbReference type="PANTHER" id="PTHR45825:SF2">
    <property type="entry name" value="STARCH SYNTHASE 2, CHLOROPLASTIC_AMYLOPLASTIC"/>
    <property type="match status" value="1"/>
</dbReference>
<dbReference type="Proteomes" id="UP000289738">
    <property type="component" value="Chromosome A05"/>
</dbReference>
<gene>
    <name evidence="6" type="ORF">Ahy_A05g022959</name>
</gene>
<dbReference type="PANTHER" id="PTHR45825">
    <property type="entry name" value="GRANULE-BOUND STARCH SYNTHASE 1, CHLOROPLASTIC/AMYLOPLASTIC"/>
    <property type="match status" value="1"/>
</dbReference>
<proteinExistence type="predicted"/>
<evidence type="ECO:0000256" key="2">
    <source>
        <dbReference type="ARBA" id="ARBA00022676"/>
    </source>
</evidence>
<evidence type="ECO:0000256" key="4">
    <source>
        <dbReference type="ARBA" id="ARBA00022922"/>
    </source>
</evidence>
<dbReference type="Gene3D" id="3.40.50.2000">
    <property type="entry name" value="Glycogen Phosphorylase B"/>
    <property type="match status" value="1"/>
</dbReference>